<keyword evidence="5" id="KW-1185">Reference proteome</keyword>
<dbReference type="OrthoDB" id="9802811at2"/>
<dbReference type="AlphaFoldDB" id="A0A225DKN2"/>
<keyword evidence="2" id="KW-0808">Transferase</keyword>
<dbReference type="InterPro" id="IPR016188">
    <property type="entry name" value="PurM-like_N"/>
</dbReference>
<gene>
    <name evidence="2" type="primary">thiL</name>
    <name evidence="4" type="ORF">FRUB_06859</name>
</gene>
<dbReference type="GO" id="GO:0009229">
    <property type="term" value="P:thiamine diphosphate biosynthetic process"/>
    <property type="evidence" value="ECO:0007669"/>
    <property type="project" value="UniProtKB-UniRule"/>
</dbReference>
<dbReference type="RefSeq" id="WP_088257598.1">
    <property type="nucleotide sequence ID" value="NZ_NIDE01000014.1"/>
</dbReference>
<feature type="binding site" evidence="2">
    <location>
        <position position="43"/>
    </location>
    <ligand>
        <name>Mg(2+)</name>
        <dbReference type="ChEBI" id="CHEBI:18420"/>
        <label>4</label>
    </ligand>
</feature>
<comment type="pathway">
    <text evidence="2">Cofactor biosynthesis; thiamine diphosphate biosynthesis; thiamine diphosphate from thiamine phosphate: step 1/1.</text>
</comment>
<name>A0A225DKN2_9BACT</name>
<reference evidence="5" key="1">
    <citation type="submission" date="2017-06" db="EMBL/GenBank/DDBJ databases">
        <title>Genome analysis of Fimbriiglobus ruber SP5, the first member of the order Planctomycetales with confirmed chitinolytic capability.</title>
        <authorList>
            <person name="Ravin N.V."/>
            <person name="Rakitin A.L."/>
            <person name="Ivanova A.A."/>
            <person name="Beletsky A.V."/>
            <person name="Kulichevskaya I.S."/>
            <person name="Mardanov A.V."/>
            <person name="Dedysh S.N."/>
        </authorList>
    </citation>
    <scope>NUCLEOTIDE SEQUENCE [LARGE SCALE GENOMIC DNA]</scope>
    <source>
        <strain evidence="5">SP5</strain>
    </source>
</reference>
<protein>
    <recommendedName>
        <fullName evidence="2">Thiamine-monophosphate kinase</fullName>
        <shortName evidence="2">TMP kinase</shortName>
        <shortName evidence="2">Thiamine-phosphate kinase</shortName>
        <ecNumber evidence="2">2.7.4.16</ecNumber>
    </recommendedName>
</protein>
<dbReference type="EMBL" id="NIDE01000014">
    <property type="protein sequence ID" value="OWK37739.1"/>
    <property type="molecule type" value="Genomic_DNA"/>
</dbReference>
<feature type="binding site" evidence="2">
    <location>
        <position position="74"/>
    </location>
    <ligand>
        <name>Mg(2+)</name>
        <dbReference type="ChEBI" id="CHEBI:18420"/>
        <label>2</label>
    </ligand>
</feature>
<feature type="binding site" evidence="2">
    <location>
        <position position="255"/>
    </location>
    <ligand>
        <name>substrate</name>
    </ligand>
</feature>
<keyword evidence="2" id="KW-0479">Metal-binding</keyword>
<feature type="binding site" evidence="2">
    <location>
        <position position="202"/>
    </location>
    <ligand>
        <name>Mg(2+)</name>
        <dbReference type="ChEBI" id="CHEBI:18420"/>
        <label>3</label>
    </ligand>
</feature>
<evidence type="ECO:0000313" key="5">
    <source>
        <dbReference type="Proteomes" id="UP000214646"/>
    </source>
</evidence>
<keyword evidence="2 4" id="KW-0418">Kinase</keyword>
<feature type="binding site" evidence="2">
    <location>
        <position position="44"/>
    </location>
    <ligand>
        <name>Mg(2+)</name>
        <dbReference type="ChEBI" id="CHEBI:18420"/>
        <label>1</label>
    </ligand>
</feature>
<dbReference type="PANTHER" id="PTHR30270">
    <property type="entry name" value="THIAMINE-MONOPHOSPHATE KINASE"/>
    <property type="match status" value="1"/>
</dbReference>
<keyword evidence="1 2" id="KW-0784">Thiamine biosynthesis</keyword>
<evidence type="ECO:0000256" key="2">
    <source>
        <dbReference type="HAMAP-Rule" id="MF_02128"/>
    </source>
</evidence>
<feature type="binding site" evidence="2">
    <location>
        <position position="45"/>
    </location>
    <ligand>
        <name>Mg(2+)</name>
        <dbReference type="ChEBI" id="CHEBI:18420"/>
        <label>1</label>
    </ligand>
</feature>
<dbReference type="GO" id="GO:0009030">
    <property type="term" value="F:thiamine-phosphate kinase activity"/>
    <property type="evidence" value="ECO:0007669"/>
    <property type="project" value="UniProtKB-UniRule"/>
</dbReference>
<feature type="binding site" evidence="2">
    <location>
        <position position="45"/>
    </location>
    <ligand>
        <name>Mg(2+)</name>
        <dbReference type="ChEBI" id="CHEBI:18420"/>
        <label>2</label>
    </ligand>
</feature>
<feature type="binding site" evidence="2">
    <location>
        <position position="155"/>
    </location>
    <ligand>
        <name>ATP</name>
        <dbReference type="ChEBI" id="CHEBI:30616"/>
    </ligand>
</feature>
<accession>A0A225DKN2</accession>
<dbReference type="GO" id="GO:0000287">
    <property type="term" value="F:magnesium ion binding"/>
    <property type="evidence" value="ECO:0007669"/>
    <property type="project" value="UniProtKB-UniRule"/>
</dbReference>
<dbReference type="UniPathway" id="UPA00060">
    <property type="reaction ID" value="UER00142"/>
</dbReference>
<organism evidence="4 5">
    <name type="scientific">Fimbriiglobus ruber</name>
    <dbReference type="NCBI Taxonomy" id="1908690"/>
    <lineage>
        <taxon>Bacteria</taxon>
        <taxon>Pseudomonadati</taxon>
        <taxon>Planctomycetota</taxon>
        <taxon>Planctomycetia</taxon>
        <taxon>Gemmatales</taxon>
        <taxon>Gemmataceae</taxon>
        <taxon>Fimbriiglobus</taxon>
    </lineage>
</organism>
<comment type="caution">
    <text evidence="2">Lacks conserved residue(s) required for the propagation of feature annotation.</text>
</comment>
<feature type="binding site" evidence="2">
    <location>
        <position position="29"/>
    </location>
    <ligand>
        <name>Mg(2+)</name>
        <dbReference type="ChEBI" id="CHEBI:18420"/>
        <label>3</label>
    </ligand>
</feature>
<feature type="binding site" evidence="2">
    <location>
        <position position="204"/>
    </location>
    <ligand>
        <name>ATP</name>
        <dbReference type="ChEBI" id="CHEBI:30616"/>
    </ligand>
</feature>
<feature type="binding site" evidence="2">
    <location>
        <position position="74"/>
    </location>
    <ligand>
        <name>Mg(2+)</name>
        <dbReference type="ChEBI" id="CHEBI:18420"/>
        <label>3</label>
    </ligand>
</feature>
<dbReference type="Proteomes" id="UP000214646">
    <property type="component" value="Unassembled WGS sequence"/>
</dbReference>
<comment type="miscellaneous">
    <text evidence="2">Reaction mechanism of ThiL seems to utilize a direct, inline transfer of the gamma-phosphate of ATP to TMP rather than a phosphorylated enzyme intermediate.</text>
</comment>
<comment type="similarity">
    <text evidence="2">Belongs to the thiamine-monophosphate kinase family.</text>
</comment>
<dbReference type="SUPFAM" id="SSF56042">
    <property type="entry name" value="PurM C-terminal domain-like"/>
    <property type="match status" value="1"/>
</dbReference>
<evidence type="ECO:0000256" key="1">
    <source>
        <dbReference type="ARBA" id="ARBA00022977"/>
    </source>
</evidence>
<dbReference type="Gene3D" id="3.90.650.10">
    <property type="entry name" value="PurM-like C-terminal domain"/>
    <property type="match status" value="1"/>
</dbReference>
<dbReference type="PANTHER" id="PTHR30270:SF0">
    <property type="entry name" value="THIAMINE-MONOPHOSPHATE KINASE"/>
    <property type="match status" value="1"/>
</dbReference>
<dbReference type="GO" id="GO:0009228">
    <property type="term" value="P:thiamine biosynthetic process"/>
    <property type="evidence" value="ECO:0007669"/>
    <property type="project" value="UniProtKB-KW"/>
</dbReference>
<comment type="function">
    <text evidence="2">Catalyzes the ATP-dependent phosphorylation of thiamine-monophosphate (TMP) to form thiamine-pyrophosphate (TPP), the active form of vitamin B1.</text>
</comment>
<dbReference type="HAMAP" id="MF_02128">
    <property type="entry name" value="TMP_kinase"/>
    <property type="match status" value="1"/>
</dbReference>
<comment type="catalytic activity">
    <reaction evidence="2">
        <text>thiamine phosphate + ATP = thiamine diphosphate + ADP</text>
        <dbReference type="Rhea" id="RHEA:15913"/>
        <dbReference type="ChEBI" id="CHEBI:30616"/>
        <dbReference type="ChEBI" id="CHEBI:37575"/>
        <dbReference type="ChEBI" id="CHEBI:58937"/>
        <dbReference type="ChEBI" id="CHEBI:456216"/>
        <dbReference type="EC" id="2.7.4.16"/>
    </reaction>
</comment>
<keyword evidence="2" id="KW-0460">Magnesium</keyword>
<comment type="caution">
    <text evidence="4">The sequence shown here is derived from an EMBL/GenBank/DDBJ whole genome shotgun (WGS) entry which is preliminary data.</text>
</comment>
<dbReference type="CDD" id="cd02194">
    <property type="entry name" value="ThiL"/>
    <property type="match status" value="1"/>
</dbReference>
<dbReference type="Pfam" id="PF00586">
    <property type="entry name" value="AIRS"/>
    <property type="match status" value="1"/>
</dbReference>
<feature type="domain" description="PurM-like N-terminal" evidence="3">
    <location>
        <begin position="27"/>
        <end position="147"/>
    </location>
</feature>
<proteinExistence type="inferred from homology"/>
<dbReference type="EC" id="2.7.4.16" evidence="2"/>
<feature type="binding site" evidence="2">
    <location>
        <begin position="128"/>
        <end position="129"/>
    </location>
    <ligand>
        <name>ATP</name>
        <dbReference type="ChEBI" id="CHEBI:30616"/>
    </ligand>
</feature>
<feature type="binding site" evidence="2">
    <location>
        <position position="52"/>
    </location>
    <ligand>
        <name>substrate</name>
    </ligand>
</feature>
<dbReference type="InterPro" id="IPR006283">
    <property type="entry name" value="ThiL-like"/>
</dbReference>
<dbReference type="Gene3D" id="3.30.1330.10">
    <property type="entry name" value="PurM-like, N-terminal domain"/>
    <property type="match status" value="1"/>
</dbReference>
<dbReference type="InterPro" id="IPR036676">
    <property type="entry name" value="PurM-like_C_sf"/>
</dbReference>
<keyword evidence="2" id="KW-0067">ATP-binding</keyword>
<feature type="binding site" evidence="2">
    <location>
        <position position="309"/>
    </location>
    <ligand>
        <name>substrate</name>
    </ligand>
</feature>
<evidence type="ECO:0000259" key="3">
    <source>
        <dbReference type="Pfam" id="PF00586"/>
    </source>
</evidence>
<dbReference type="SUPFAM" id="SSF55326">
    <property type="entry name" value="PurM N-terminal domain-like"/>
    <property type="match status" value="1"/>
</dbReference>
<dbReference type="PIRSF" id="PIRSF005303">
    <property type="entry name" value="Thiam_monoph_kin"/>
    <property type="match status" value="1"/>
</dbReference>
<dbReference type="InterPro" id="IPR036921">
    <property type="entry name" value="PurM-like_N_sf"/>
</dbReference>
<feature type="binding site" evidence="2">
    <location>
        <position position="74"/>
    </location>
    <ligand>
        <name>Mg(2+)</name>
        <dbReference type="ChEBI" id="CHEBI:18420"/>
        <label>4</label>
    </ligand>
</feature>
<feature type="binding site" evidence="2">
    <location>
        <position position="205"/>
    </location>
    <ligand>
        <name>Mg(2+)</name>
        <dbReference type="ChEBI" id="CHEBI:18420"/>
        <label>5</label>
    </ligand>
</feature>
<feature type="binding site" evidence="2">
    <location>
        <position position="29"/>
    </location>
    <ligand>
        <name>Mg(2+)</name>
        <dbReference type="ChEBI" id="CHEBI:18420"/>
        <label>4</label>
    </ligand>
</feature>
<sequence length="313" mass="32573">MSAGEFDYIRWIRGRTPGDPRVLVGPGDDCAVLAPRAAATLVTTDMLMDGVDFILADVGPRAAGRKAMAVNLSDIAAMAGAPTAVVVSAALPQVSPAARGEEGRTLAEEVFHGLREIADRFDVPIVGGDTNTWAGPLVLSVTVLGEVTGRGPALRSGARPGDWVFVTGPVGGSILGRHLAPTPRIAEGQALHRLVALTATIDISDGLTADLNHILEESRCGAVLSADSIPIHPDAMELARRTGRPPLAHALGDGEDFELVFTVSPADGAKLLREQPIAGLRLVKIGECVASGLWLEEGGSRQPLDPAGWVHAL</sequence>
<dbReference type="GO" id="GO:0005524">
    <property type="term" value="F:ATP binding"/>
    <property type="evidence" value="ECO:0007669"/>
    <property type="project" value="UniProtKB-UniRule"/>
</dbReference>
<evidence type="ECO:0000313" key="4">
    <source>
        <dbReference type="EMBL" id="OWK37739.1"/>
    </source>
</evidence>
<keyword evidence="2" id="KW-0547">Nucleotide-binding</keyword>
<feature type="binding site" evidence="2">
    <location>
        <position position="129"/>
    </location>
    <ligand>
        <name>Mg(2+)</name>
        <dbReference type="ChEBI" id="CHEBI:18420"/>
        <label>1</label>
    </ligand>
</feature>